<dbReference type="GO" id="GO:0005739">
    <property type="term" value="C:mitochondrion"/>
    <property type="evidence" value="ECO:0007669"/>
    <property type="project" value="TreeGrafter"/>
</dbReference>
<name>A0AAN7QK96_9COLE</name>
<evidence type="ECO:0000313" key="4">
    <source>
        <dbReference type="EMBL" id="KAK4882003.1"/>
    </source>
</evidence>
<gene>
    <name evidence="4" type="ORF">RN001_005322</name>
</gene>
<dbReference type="GO" id="GO:0005886">
    <property type="term" value="C:plasma membrane"/>
    <property type="evidence" value="ECO:0007669"/>
    <property type="project" value="TreeGrafter"/>
</dbReference>
<dbReference type="GO" id="GO:0009247">
    <property type="term" value="P:glycolipid biosynthetic process"/>
    <property type="evidence" value="ECO:0007669"/>
    <property type="project" value="TreeGrafter"/>
</dbReference>
<proteinExistence type="inferred from homology"/>
<dbReference type="SUPFAM" id="SSF51735">
    <property type="entry name" value="NAD(P)-binding Rossmann-fold domains"/>
    <property type="match status" value="1"/>
</dbReference>
<sequence>MTERLDIILFGATGYTGKYCIEYVHKLLKEKHHTWGIAGRSEEKLKQTLAEYQKSTDEDLSNIPILVADIKDEEALKNMTARAKVIINCCGPYRFYGESVVKACVETGTHHVDVSGEPQYMEQMQLNYHKAAQEKGIYIISACGFDSIPCDLGLLYTAQQFEGTLNSVEVYFQLQGGSNSSGASINYGTWESLIHSLTHANELRDLRRKLYPTPLPNFSPKLKPRASVHKCDLTDTWNVPFMGADRSVVVRTQRYLFEQKKLRPVQIQVYMGLKSIFSLIALMIFGGIFQLLVKYEFGRKLLLDHPKIFSMGFFSHEGPSRQSTQSTSFALTFRGKGWKEKLSEPEDSYDTPPSDSIVCKVSGYDPGYGVTCSAVTLAAIVILEETDKLPQSGGVYSPGAAFYDTSLLNKLQNHCLAFEVIKKD</sequence>
<evidence type="ECO:0000256" key="2">
    <source>
        <dbReference type="SAM" id="Phobius"/>
    </source>
</evidence>
<dbReference type="EMBL" id="JARPUR010000002">
    <property type="protein sequence ID" value="KAK4882003.1"/>
    <property type="molecule type" value="Genomic_DNA"/>
</dbReference>
<comment type="caution">
    <text evidence="4">The sequence shown here is derived from an EMBL/GenBank/DDBJ whole genome shotgun (WGS) entry which is preliminary data.</text>
</comment>
<dbReference type="PANTHER" id="PTHR12286">
    <property type="entry name" value="SACCHAROPINE DEHYDROGENASE-LIKE OXIDOREDUCTASE"/>
    <property type="match status" value="1"/>
</dbReference>
<dbReference type="PANTHER" id="PTHR12286:SF5">
    <property type="entry name" value="SACCHAROPINE DEHYDROGENASE-LIKE OXIDOREDUCTASE"/>
    <property type="match status" value="1"/>
</dbReference>
<feature type="domain" description="Saccharopine dehydrogenase NADP binding" evidence="3">
    <location>
        <begin position="7"/>
        <end position="140"/>
    </location>
</feature>
<evidence type="ECO:0000313" key="5">
    <source>
        <dbReference type="Proteomes" id="UP001353858"/>
    </source>
</evidence>
<dbReference type="GO" id="GO:0005811">
    <property type="term" value="C:lipid droplet"/>
    <property type="evidence" value="ECO:0007669"/>
    <property type="project" value="TreeGrafter"/>
</dbReference>
<dbReference type="Pfam" id="PF03435">
    <property type="entry name" value="Sacchrp_dh_NADP"/>
    <property type="match status" value="1"/>
</dbReference>
<dbReference type="InterPro" id="IPR005097">
    <property type="entry name" value="Sacchrp_dh_NADP-bd"/>
</dbReference>
<dbReference type="Proteomes" id="UP001353858">
    <property type="component" value="Unassembled WGS sequence"/>
</dbReference>
<keyword evidence="2" id="KW-0812">Transmembrane</keyword>
<reference evidence="5" key="1">
    <citation type="submission" date="2023-01" db="EMBL/GenBank/DDBJ databases">
        <title>Key to firefly adult light organ development and bioluminescence: homeobox transcription factors regulate luciferase expression and transportation to peroxisome.</title>
        <authorList>
            <person name="Fu X."/>
        </authorList>
    </citation>
    <scope>NUCLEOTIDE SEQUENCE [LARGE SCALE GENOMIC DNA]</scope>
</reference>
<evidence type="ECO:0000256" key="1">
    <source>
        <dbReference type="ARBA" id="ARBA00038048"/>
    </source>
</evidence>
<accession>A0AAN7QK96</accession>
<keyword evidence="2" id="KW-1133">Transmembrane helix</keyword>
<feature type="transmembrane region" description="Helical" evidence="2">
    <location>
        <begin position="269"/>
        <end position="293"/>
    </location>
</feature>
<dbReference type="FunFam" id="3.40.50.720:FF:000178">
    <property type="entry name" value="Saccharopine dehydrogenase-like oxidoreductase"/>
    <property type="match status" value="1"/>
</dbReference>
<keyword evidence="5" id="KW-1185">Reference proteome</keyword>
<dbReference type="InterPro" id="IPR051276">
    <property type="entry name" value="Saccharopine_DH-like_oxidrdct"/>
</dbReference>
<organism evidence="4 5">
    <name type="scientific">Aquatica leii</name>
    <dbReference type="NCBI Taxonomy" id="1421715"/>
    <lineage>
        <taxon>Eukaryota</taxon>
        <taxon>Metazoa</taxon>
        <taxon>Ecdysozoa</taxon>
        <taxon>Arthropoda</taxon>
        <taxon>Hexapoda</taxon>
        <taxon>Insecta</taxon>
        <taxon>Pterygota</taxon>
        <taxon>Neoptera</taxon>
        <taxon>Endopterygota</taxon>
        <taxon>Coleoptera</taxon>
        <taxon>Polyphaga</taxon>
        <taxon>Elateriformia</taxon>
        <taxon>Elateroidea</taxon>
        <taxon>Lampyridae</taxon>
        <taxon>Luciolinae</taxon>
        <taxon>Aquatica</taxon>
    </lineage>
</organism>
<protein>
    <recommendedName>
        <fullName evidence="3">Saccharopine dehydrogenase NADP binding domain-containing protein</fullName>
    </recommendedName>
</protein>
<dbReference type="Gene3D" id="3.40.50.720">
    <property type="entry name" value="NAD(P)-binding Rossmann-like Domain"/>
    <property type="match status" value="1"/>
</dbReference>
<keyword evidence="2" id="KW-0472">Membrane</keyword>
<dbReference type="InterPro" id="IPR036291">
    <property type="entry name" value="NAD(P)-bd_dom_sf"/>
</dbReference>
<evidence type="ECO:0000259" key="3">
    <source>
        <dbReference type="Pfam" id="PF03435"/>
    </source>
</evidence>
<comment type="similarity">
    <text evidence="1">Belongs to the saccharopine dehydrogenase family.</text>
</comment>
<dbReference type="AlphaFoldDB" id="A0AAN7QK96"/>